<evidence type="ECO:0000313" key="8">
    <source>
        <dbReference type="Proteomes" id="UP000034797"/>
    </source>
</evidence>
<comment type="subcellular location">
    <subcellularLocation>
        <location evidence="1">Membrane</location>
        <topology evidence="1">Multi-pass membrane protein</topology>
    </subcellularLocation>
</comment>
<feature type="transmembrane region" description="Helical" evidence="5">
    <location>
        <begin position="35"/>
        <end position="56"/>
    </location>
</feature>
<feature type="transmembrane region" description="Helical" evidence="5">
    <location>
        <begin position="102"/>
        <end position="123"/>
    </location>
</feature>
<evidence type="ECO:0000256" key="3">
    <source>
        <dbReference type="ARBA" id="ARBA00022989"/>
    </source>
</evidence>
<dbReference type="InterPro" id="IPR011701">
    <property type="entry name" value="MFS"/>
</dbReference>
<dbReference type="Gene3D" id="1.20.1250.20">
    <property type="entry name" value="MFS general substrate transporter like domains"/>
    <property type="match status" value="1"/>
</dbReference>
<name>A0A0G1KRD6_9BACT</name>
<feature type="transmembrane region" description="Helical" evidence="5">
    <location>
        <begin position="176"/>
        <end position="196"/>
    </location>
</feature>
<feature type="transmembrane region" description="Helical" evidence="5">
    <location>
        <begin position="266"/>
        <end position="284"/>
    </location>
</feature>
<dbReference type="PROSITE" id="PS00216">
    <property type="entry name" value="SUGAR_TRANSPORT_1"/>
    <property type="match status" value="1"/>
</dbReference>
<organism evidence="7 8">
    <name type="scientific">Candidatus Collierbacteria bacterium GW2011_GWA2_44_99</name>
    <dbReference type="NCBI Taxonomy" id="1618380"/>
    <lineage>
        <taxon>Bacteria</taxon>
        <taxon>Candidatus Collieribacteriota</taxon>
    </lineage>
</organism>
<sequence>MSQIFYLGIAWSIATIIFDIPTSMIADKWGRKKTIVLGVVINIFANLSMFFGYGFIPFFINTFLLSVSFSFFSGIEDAFLFDTLKEMKQEGVVLKTSGKYGIAAKASKIVTPLFGVLIAGGLTALQFNLLLGINLISSGVALVFGILLVEPKRHIGRKLTHLRLLKETFSLLQKSPLLRTFAFNKTFIFIASFVFWKYYQKPLTDMGISVLLLGFLYPIFNSVIILIYSKAEYIFNRFDKRLIFEFPIWVTLICSLIFAFSTNKWLSYFVSIFLIFTGIIRDPFFNQQVQWRLKSQNRSTTGSVMGLFKSFFDIPILLLSGYLASFGSLAIMSVPALLSIVTLIFFRINSRDILLHPIEK</sequence>
<reference evidence="7 8" key="1">
    <citation type="journal article" date="2015" name="Nature">
        <title>rRNA introns, odd ribosomes, and small enigmatic genomes across a large radiation of phyla.</title>
        <authorList>
            <person name="Brown C.T."/>
            <person name="Hug L.A."/>
            <person name="Thomas B.C."/>
            <person name="Sharon I."/>
            <person name="Castelle C.J."/>
            <person name="Singh A."/>
            <person name="Wilkins M.J."/>
            <person name="Williams K.H."/>
            <person name="Banfield J.F."/>
        </authorList>
    </citation>
    <scope>NUCLEOTIDE SEQUENCE [LARGE SCALE GENOMIC DNA]</scope>
</reference>
<keyword evidence="2 5" id="KW-0812">Transmembrane</keyword>
<dbReference type="InterPro" id="IPR005829">
    <property type="entry name" value="Sugar_transporter_CS"/>
</dbReference>
<evidence type="ECO:0000313" key="7">
    <source>
        <dbReference type="EMBL" id="KKT86181.1"/>
    </source>
</evidence>
<feature type="transmembrane region" description="Helical" evidence="5">
    <location>
        <begin position="329"/>
        <end position="348"/>
    </location>
</feature>
<feature type="transmembrane region" description="Helical" evidence="5">
    <location>
        <begin position="6"/>
        <end position="26"/>
    </location>
</feature>
<dbReference type="InterPro" id="IPR020846">
    <property type="entry name" value="MFS_dom"/>
</dbReference>
<accession>A0A0G1KRD6</accession>
<keyword evidence="3 5" id="KW-1133">Transmembrane helix</keyword>
<gene>
    <name evidence="7" type="ORF">UW84_C0015G0002</name>
</gene>
<feature type="transmembrane region" description="Helical" evidence="5">
    <location>
        <begin position="208"/>
        <end position="229"/>
    </location>
</feature>
<proteinExistence type="predicted"/>
<dbReference type="InterPro" id="IPR053160">
    <property type="entry name" value="MFS_DHA3_Transporter"/>
</dbReference>
<dbReference type="EMBL" id="LCJW01000015">
    <property type="protein sequence ID" value="KKT86181.1"/>
    <property type="molecule type" value="Genomic_DNA"/>
</dbReference>
<evidence type="ECO:0000259" key="6">
    <source>
        <dbReference type="PROSITE" id="PS50850"/>
    </source>
</evidence>
<dbReference type="PANTHER" id="PTHR23530">
    <property type="entry name" value="TRANSPORT PROTEIN-RELATED"/>
    <property type="match status" value="1"/>
</dbReference>
<protein>
    <submittedName>
        <fullName evidence="7">Permeases of the major facilitator superfamily protein</fullName>
    </submittedName>
</protein>
<comment type="caution">
    <text evidence="7">The sequence shown here is derived from an EMBL/GenBank/DDBJ whole genome shotgun (WGS) entry which is preliminary data.</text>
</comment>
<dbReference type="Proteomes" id="UP000034797">
    <property type="component" value="Unassembled WGS sequence"/>
</dbReference>
<feature type="transmembrane region" description="Helical" evidence="5">
    <location>
        <begin position="241"/>
        <end position="260"/>
    </location>
</feature>
<dbReference type="InterPro" id="IPR036259">
    <property type="entry name" value="MFS_trans_sf"/>
</dbReference>
<dbReference type="PROSITE" id="PS50850">
    <property type="entry name" value="MFS"/>
    <property type="match status" value="1"/>
</dbReference>
<evidence type="ECO:0000256" key="4">
    <source>
        <dbReference type="ARBA" id="ARBA00023136"/>
    </source>
</evidence>
<dbReference type="Pfam" id="PF07690">
    <property type="entry name" value="MFS_1"/>
    <property type="match status" value="1"/>
</dbReference>
<evidence type="ECO:0000256" key="2">
    <source>
        <dbReference type="ARBA" id="ARBA00022692"/>
    </source>
</evidence>
<evidence type="ECO:0000256" key="1">
    <source>
        <dbReference type="ARBA" id="ARBA00004141"/>
    </source>
</evidence>
<dbReference type="PANTHER" id="PTHR23530:SF1">
    <property type="entry name" value="PERMEASE, MAJOR FACILITATOR SUPERFAMILY-RELATED"/>
    <property type="match status" value="1"/>
</dbReference>
<dbReference type="GO" id="GO:0022857">
    <property type="term" value="F:transmembrane transporter activity"/>
    <property type="evidence" value="ECO:0007669"/>
    <property type="project" value="InterPro"/>
</dbReference>
<feature type="transmembrane region" description="Helical" evidence="5">
    <location>
        <begin position="129"/>
        <end position="149"/>
    </location>
</feature>
<evidence type="ECO:0000256" key="5">
    <source>
        <dbReference type="SAM" id="Phobius"/>
    </source>
</evidence>
<dbReference type="GO" id="GO:0016020">
    <property type="term" value="C:membrane"/>
    <property type="evidence" value="ECO:0007669"/>
    <property type="project" value="UniProtKB-SubCell"/>
</dbReference>
<feature type="domain" description="Major facilitator superfamily (MFS) profile" evidence="6">
    <location>
        <begin position="1"/>
        <end position="351"/>
    </location>
</feature>
<keyword evidence="4 5" id="KW-0472">Membrane</keyword>
<dbReference type="SUPFAM" id="SSF103473">
    <property type="entry name" value="MFS general substrate transporter"/>
    <property type="match status" value="1"/>
</dbReference>
<dbReference type="AlphaFoldDB" id="A0A0G1KRD6"/>